<dbReference type="AlphaFoldDB" id="A0A0E1VTS9"/>
<evidence type="ECO:0000313" key="1">
    <source>
        <dbReference type="EMBL" id="EET04298.1"/>
    </source>
</evidence>
<organism evidence="1">
    <name type="scientific">Burkholderia pseudomallei 1710a</name>
    <dbReference type="NCBI Taxonomy" id="320371"/>
    <lineage>
        <taxon>Bacteria</taxon>
        <taxon>Pseudomonadati</taxon>
        <taxon>Pseudomonadota</taxon>
        <taxon>Betaproteobacteria</taxon>
        <taxon>Burkholderiales</taxon>
        <taxon>Burkholderiaceae</taxon>
        <taxon>Burkholderia</taxon>
        <taxon>pseudomallei group</taxon>
    </lineage>
</organism>
<gene>
    <name evidence="1" type="ORF">BURPS1710A_A1148</name>
</gene>
<reference evidence="1" key="1">
    <citation type="submission" date="2009-05" db="EMBL/GenBank/DDBJ databases">
        <authorList>
            <person name="Harkins D.M."/>
            <person name="DeShazer D."/>
            <person name="Woods D.E."/>
            <person name="Brinkac L.M."/>
            <person name="Brown K.A."/>
            <person name="Hung G.C."/>
            <person name="Tuanyok A."/>
            <person name="Zhang B."/>
            <person name="Nierman W.C."/>
        </authorList>
    </citation>
    <scope>NUCLEOTIDE SEQUENCE [LARGE SCALE GENOMIC DNA]</scope>
    <source>
        <strain evidence="1">1710a</strain>
    </source>
</reference>
<protein>
    <submittedName>
        <fullName evidence="1">Uncharacterized protein</fullName>
    </submittedName>
</protein>
<proteinExistence type="predicted"/>
<name>A0A0E1VTS9_BURPE</name>
<dbReference type="Proteomes" id="UP000001812">
    <property type="component" value="Chromosome II"/>
</dbReference>
<accession>A0A0E1VTS9</accession>
<dbReference type="HOGENOM" id="CLU_3115549_0_0_4"/>
<sequence length="50" mass="5472">MHISCDKCWHCFAKCVTSSYEPRIFHRATVKVSSTGAPNAMPASDSRADA</sequence>
<dbReference type="EMBL" id="CM000833">
    <property type="protein sequence ID" value="EET04298.1"/>
    <property type="molecule type" value="Genomic_DNA"/>
</dbReference>